<dbReference type="GO" id="GO:0016020">
    <property type="term" value="C:membrane"/>
    <property type="evidence" value="ECO:0007669"/>
    <property type="project" value="UniProtKB-SubCell"/>
</dbReference>
<comment type="similarity">
    <text evidence="2">Belongs to the ABC transporter superfamily. ABCC family. Conjugate transporter (TC 3.A.1.208) subfamily.</text>
</comment>
<evidence type="ECO:0000256" key="8">
    <source>
        <dbReference type="ARBA" id="ARBA00023136"/>
    </source>
</evidence>
<organism evidence="11 12">
    <name type="scientific">Steinernema glaseri</name>
    <dbReference type="NCBI Taxonomy" id="37863"/>
    <lineage>
        <taxon>Eukaryota</taxon>
        <taxon>Metazoa</taxon>
        <taxon>Ecdysozoa</taxon>
        <taxon>Nematoda</taxon>
        <taxon>Chromadorea</taxon>
        <taxon>Rhabditida</taxon>
        <taxon>Tylenchina</taxon>
        <taxon>Panagrolaimomorpha</taxon>
        <taxon>Strongyloidoidea</taxon>
        <taxon>Steinernematidae</taxon>
        <taxon>Steinernema</taxon>
    </lineage>
</organism>
<dbReference type="InterPro" id="IPR036640">
    <property type="entry name" value="ABC1_TM_sf"/>
</dbReference>
<dbReference type="Gene3D" id="1.20.1560.10">
    <property type="entry name" value="ABC transporter type 1, transmembrane domain"/>
    <property type="match status" value="1"/>
</dbReference>
<feature type="domain" description="ABC transmembrane type-1" evidence="10">
    <location>
        <begin position="1"/>
        <end position="82"/>
    </location>
</feature>
<name>A0A1I8ABL8_9BILA</name>
<dbReference type="AlphaFoldDB" id="A0A1I8ABL8"/>
<proteinExistence type="inferred from homology"/>
<protein>
    <submittedName>
        <fullName evidence="12">ABC transmembrane type-1 domain-containing protein</fullName>
    </submittedName>
</protein>
<evidence type="ECO:0000256" key="4">
    <source>
        <dbReference type="ARBA" id="ARBA00022692"/>
    </source>
</evidence>
<dbReference type="InterPro" id="IPR011527">
    <property type="entry name" value="ABC1_TM_dom"/>
</dbReference>
<keyword evidence="5" id="KW-0547">Nucleotide-binding</keyword>
<feature type="transmembrane region" description="Helical" evidence="9">
    <location>
        <begin position="73"/>
        <end position="96"/>
    </location>
</feature>
<sequence length="136" mass="15908">MNEILNGIRVLKMYAWEEAFSEVVDKVRRTEIRKMRENSIYQSMSMGLFWVGEKLMIFFAIITFLYFGNTISARHFFVAIVLYNACRLPCTLYFLISIQLLCELRMSVERIQKFLELEDHKAISSSSEADREANGA</sequence>
<dbReference type="PROSITE" id="PS50929">
    <property type="entry name" value="ABC_TM1F"/>
    <property type="match status" value="1"/>
</dbReference>
<feature type="transmembrane region" description="Helical" evidence="9">
    <location>
        <begin position="43"/>
        <end position="67"/>
    </location>
</feature>
<dbReference type="GO" id="GO:0140359">
    <property type="term" value="F:ABC-type transporter activity"/>
    <property type="evidence" value="ECO:0007669"/>
    <property type="project" value="InterPro"/>
</dbReference>
<evidence type="ECO:0000256" key="2">
    <source>
        <dbReference type="ARBA" id="ARBA00009726"/>
    </source>
</evidence>
<evidence type="ECO:0000256" key="6">
    <source>
        <dbReference type="ARBA" id="ARBA00022840"/>
    </source>
</evidence>
<evidence type="ECO:0000256" key="3">
    <source>
        <dbReference type="ARBA" id="ARBA00022448"/>
    </source>
</evidence>
<keyword evidence="11" id="KW-1185">Reference proteome</keyword>
<dbReference type="PANTHER" id="PTHR24223">
    <property type="entry name" value="ATP-BINDING CASSETTE SUB-FAMILY C"/>
    <property type="match status" value="1"/>
</dbReference>
<dbReference type="SUPFAM" id="SSF90123">
    <property type="entry name" value="ABC transporter transmembrane region"/>
    <property type="match status" value="1"/>
</dbReference>
<accession>A0A1I8ABL8</accession>
<dbReference type="Proteomes" id="UP000095287">
    <property type="component" value="Unplaced"/>
</dbReference>
<evidence type="ECO:0000256" key="7">
    <source>
        <dbReference type="ARBA" id="ARBA00022989"/>
    </source>
</evidence>
<reference evidence="12" key="1">
    <citation type="submission" date="2016-11" db="UniProtKB">
        <authorList>
            <consortium name="WormBaseParasite"/>
        </authorList>
    </citation>
    <scope>IDENTIFICATION</scope>
</reference>
<dbReference type="WBParaSite" id="L893_g3924.t1">
    <property type="protein sequence ID" value="L893_g3924.t1"/>
    <property type="gene ID" value="L893_g3924"/>
</dbReference>
<evidence type="ECO:0000313" key="12">
    <source>
        <dbReference type="WBParaSite" id="L893_g3924.t1"/>
    </source>
</evidence>
<evidence type="ECO:0000256" key="1">
    <source>
        <dbReference type="ARBA" id="ARBA00004141"/>
    </source>
</evidence>
<evidence type="ECO:0000256" key="9">
    <source>
        <dbReference type="SAM" id="Phobius"/>
    </source>
</evidence>
<keyword evidence="6" id="KW-0067">ATP-binding</keyword>
<keyword evidence="3" id="KW-0813">Transport</keyword>
<dbReference type="GO" id="GO:0005524">
    <property type="term" value="F:ATP binding"/>
    <property type="evidence" value="ECO:0007669"/>
    <property type="project" value="UniProtKB-KW"/>
</dbReference>
<keyword evidence="4 9" id="KW-0812">Transmembrane</keyword>
<evidence type="ECO:0000313" key="11">
    <source>
        <dbReference type="Proteomes" id="UP000095287"/>
    </source>
</evidence>
<evidence type="ECO:0000259" key="10">
    <source>
        <dbReference type="PROSITE" id="PS50929"/>
    </source>
</evidence>
<dbReference type="PANTHER" id="PTHR24223:SF456">
    <property type="entry name" value="MULTIDRUG RESISTANCE-ASSOCIATED PROTEIN LETHAL(2)03659"/>
    <property type="match status" value="1"/>
</dbReference>
<comment type="subcellular location">
    <subcellularLocation>
        <location evidence="1">Membrane</location>
        <topology evidence="1">Multi-pass membrane protein</topology>
    </subcellularLocation>
</comment>
<keyword evidence="7 9" id="KW-1133">Transmembrane helix</keyword>
<keyword evidence="8 9" id="KW-0472">Membrane</keyword>
<dbReference type="InterPro" id="IPR050173">
    <property type="entry name" value="ABC_transporter_C-like"/>
</dbReference>
<dbReference type="Pfam" id="PF00664">
    <property type="entry name" value="ABC_membrane"/>
    <property type="match status" value="1"/>
</dbReference>
<evidence type="ECO:0000256" key="5">
    <source>
        <dbReference type="ARBA" id="ARBA00022741"/>
    </source>
</evidence>